<reference evidence="2" key="1">
    <citation type="journal article" date="2019" name="Int. J. Syst. Evol. Microbiol.">
        <title>The Global Catalogue of Microorganisms (GCM) 10K type strain sequencing project: providing services to taxonomists for standard genome sequencing and annotation.</title>
        <authorList>
            <consortium name="The Broad Institute Genomics Platform"/>
            <consortium name="The Broad Institute Genome Sequencing Center for Infectious Disease"/>
            <person name="Wu L."/>
            <person name="Ma J."/>
        </authorList>
    </citation>
    <scope>NUCLEOTIDE SEQUENCE [LARGE SCALE GENOMIC DNA]</scope>
    <source>
        <strain evidence="2">CCUG 55585</strain>
    </source>
</reference>
<keyword evidence="2" id="KW-1185">Reference proteome</keyword>
<dbReference type="InterPro" id="IPR025358">
    <property type="entry name" value="DUF4262"/>
</dbReference>
<accession>A0ABW2YHC7</accession>
<organism evidence="1 2">
    <name type="scientific">Lysobacter brunescens</name>
    <dbReference type="NCBI Taxonomy" id="262323"/>
    <lineage>
        <taxon>Bacteria</taxon>
        <taxon>Pseudomonadati</taxon>
        <taxon>Pseudomonadota</taxon>
        <taxon>Gammaproteobacteria</taxon>
        <taxon>Lysobacterales</taxon>
        <taxon>Lysobacteraceae</taxon>
        <taxon>Lysobacter</taxon>
    </lineage>
</organism>
<dbReference type="EMBL" id="JBHTIF010000005">
    <property type="protein sequence ID" value="MFD0727441.1"/>
    <property type="molecule type" value="Genomic_DNA"/>
</dbReference>
<proteinExistence type="predicted"/>
<protein>
    <submittedName>
        <fullName evidence="1">DUF4262 domain-containing protein</fullName>
    </submittedName>
</protein>
<gene>
    <name evidence="1" type="ORF">ACFQ0E_17745</name>
</gene>
<name>A0ABW2YHC7_9GAMM</name>
<evidence type="ECO:0000313" key="1">
    <source>
        <dbReference type="EMBL" id="MFD0727441.1"/>
    </source>
</evidence>
<comment type="caution">
    <text evidence="1">The sequence shown here is derived from an EMBL/GenBank/DDBJ whole genome shotgun (WGS) entry which is preliminary data.</text>
</comment>
<dbReference type="Proteomes" id="UP001597110">
    <property type="component" value="Unassembled WGS sequence"/>
</dbReference>
<sequence>MNDKHLAQNQRIADNIRSHGWHCLHVLPVEAHQDSFTYSIGFGESHNAPEIVIFGMSREKAQAALNQCAWLLRQGHVIRMDVEDGNILTGGYNVIFRSIRSDHFDDYLGTAVRYYQGRPFEAVIMFFPDRQHRFPWDEGYDGMPMGEALAMVR</sequence>
<dbReference type="Pfam" id="PF14081">
    <property type="entry name" value="DUF4262"/>
    <property type="match status" value="1"/>
</dbReference>
<evidence type="ECO:0000313" key="2">
    <source>
        <dbReference type="Proteomes" id="UP001597110"/>
    </source>
</evidence>